<dbReference type="OrthoDB" id="5182983at2"/>
<keyword evidence="2" id="KW-1185">Reference proteome</keyword>
<name>A0A2T0KHK5_9ACTN</name>
<evidence type="ECO:0000313" key="2">
    <source>
        <dbReference type="Proteomes" id="UP000239415"/>
    </source>
</evidence>
<comment type="caution">
    <text evidence="1">The sequence shown here is derived from an EMBL/GenBank/DDBJ whole genome shotgun (WGS) entry which is preliminary data.</text>
</comment>
<accession>A0A2T0KHK5</accession>
<evidence type="ECO:0000313" key="1">
    <source>
        <dbReference type="EMBL" id="PRX22916.1"/>
    </source>
</evidence>
<dbReference type="Proteomes" id="UP000239415">
    <property type="component" value="Unassembled WGS sequence"/>
</dbReference>
<protein>
    <submittedName>
        <fullName evidence="1">Uncharacterized protein</fullName>
    </submittedName>
</protein>
<gene>
    <name evidence="1" type="ORF">CLV67_104444</name>
</gene>
<proteinExistence type="predicted"/>
<dbReference type="EMBL" id="PVMZ01000004">
    <property type="protein sequence ID" value="PRX22916.1"/>
    <property type="molecule type" value="Genomic_DNA"/>
</dbReference>
<dbReference type="RefSeq" id="WP_106317937.1">
    <property type="nucleotide sequence ID" value="NZ_BOMO01000022.1"/>
</dbReference>
<organism evidence="1 2">
    <name type="scientific">Actinoplanes italicus</name>
    <dbReference type="NCBI Taxonomy" id="113567"/>
    <lineage>
        <taxon>Bacteria</taxon>
        <taxon>Bacillati</taxon>
        <taxon>Actinomycetota</taxon>
        <taxon>Actinomycetes</taxon>
        <taxon>Micromonosporales</taxon>
        <taxon>Micromonosporaceae</taxon>
        <taxon>Actinoplanes</taxon>
    </lineage>
</organism>
<dbReference type="AlphaFoldDB" id="A0A2T0KHK5"/>
<sequence>MPDEIGFPLRNPADAKAWFYLERRADIEEWAAQRDDAAALLVRYLRVLETPLSEMADDVGADVDLDGLDEGRFRVMGLRRQQWSGQGFDVAVTVEWDPKTLLSTGKDNPWPFVAVRHRGDRERFKTVKAAFVPVVKRLGGASQHPWAYWRFQKPATGAVDPEQLTRDVLAGFRQLWDEAATILG</sequence>
<reference evidence="1 2" key="1">
    <citation type="submission" date="2018-03" db="EMBL/GenBank/DDBJ databases">
        <title>Genomic Encyclopedia of Archaeal and Bacterial Type Strains, Phase II (KMG-II): from individual species to whole genera.</title>
        <authorList>
            <person name="Goeker M."/>
        </authorList>
    </citation>
    <scope>NUCLEOTIDE SEQUENCE [LARGE SCALE GENOMIC DNA]</scope>
    <source>
        <strain evidence="1 2">DSM 43146</strain>
    </source>
</reference>